<keyword evidence="6 14" id="KW-0677">Repeat</keyword>
<keyword evidence="3 14" id="KW-0963">Cytoplasm</keyword>
<evidence type="ECO:0000256" key="6">
    <source>
        <dbReference type="ARBA" id="ARBA00022737"/>
    </source>
</evidence>
<evidence type="ECO:0000256" key="12">
    <source>
        <dbReference type="ARBA" id="ARBA00061004"/>
    </source>
</evidence>
<evidence type="ECO:0000256" key="7">
    <source>
        <dbReference type="ARBA" id="ARBA00022771"/>
    </source>
</evidence>
<gene>
    <name evidence="14 18" type="primary">dnaJ</name>
    <name evidence="18" type="ORF">GHK62_21710</name>
</gene>
<dbReference type="Gene3D" id="2.60.260.20">
    <property type="entry name" value="Urease metallochaperone UreE, N-terminal domain"/>
    <property type="match status" value="2"/>
</dbReference>
<dbReference type="Proteomes" id="UP000439983">
    <property type="component" value="Unassembled WGS sequence"/>
</dbReference>
<evidence type="ECO:0000256" key="1">
    <source>
        <dbReference type="ARBA" id="ARBA00004496"/>
    </source>
</evidence>
<dbReference type="GO" id="GO:0031072">
    <property type="term" value="F:heat shock protein binding"/>
    <property type="evidence" value="ECO:0007669"/>
    <property type="project" value="InterPro"/>
</dbReference>
<evidence type="ECO:0000313" key="18">
    <source>
        <dbReference type="EMBL" id="MQX17288.1"/>
    </source>
</evidence>
<evidence type="ECO:0000256" key="15">
    <source>
        <dbReference type="PROSITE-ProRule" id="PRU00546"/>
    </source>
</evidence>
<dbReference type="Pfam" id="PF01556">
    <property type="entry name" value="DnaJ_C"/>
    <property type="match status" value="1"/>
</dbReference>
<dbReference type="GO" id="GO:0009408">
    <property type="term" value="P:response to heat"/>
    <property type="evidence" value="ECO:0007669"/>
    <property type="project" value="InterPro"/>
</dbReference>
<feature type="binding site" evidence="14">
    <location>
        <position position="207"/>
    </location>
    <ligand>
        <name>Zn(2+)</name>
        <dbReference type="ChEBI" id="CHEBI:29105"/>
        <label>1</label>
    </ligand>
</feature>
<dbReference type="PRINTS" id="PR00625">
    <property type="entry name" value="JDOMAIN"/>
</dbReference>
<dbReference type="SUPFAM" id="SSF46565">
    <property type="entry name" value="Chaperone J-domain"/>
    <property type="match status" value="1"/>
</dbReference>
<dbReference type="AlphaFoldDB" id="A0A6N7LJA9"/>
<dbReference type="PROSITE" id="PS51188">
    <property type="entry name" value="ZF_CR"/>
    <property type="match status" value="1"/>
</dbReference>
<dbReference type="GO" id="GO:0042026">
    <property type="term" value="P:protein refolding"/>
    <property type="evidence" value="ECO:0007669"/>
    <property type="project" value="TreeGrafter"/>
</dbReference>
<feature type="binding site" evidence="14">
    <location>
        <position position="171"/>
    </location>
    <ligand>
        <name>Zn(2+)</name>
        <dbReference type="ChEBI" id="CHEBI:29105"/>
        <label>2</label>
    </ligand>
</feature>
<feature type="domain" description="J" evidence="16">
    <location>
        <begin position="4"/>
        <end position="69"/>
    </location>
</feature>
<feature type="repeat" description="CXXCXGXG motif" evidence="14">
    <location>
        <begin position="190"/>
        <end position="197"/>
    </location>
</feature>
<proteinExistence type="inferred from homology"/>
<dbReference type="GO" id="GO:0008270">
    <property type="term" value="F:zinc ion binding"/>
    <property type="evidence" value="ECO:0007669"/>
    <property type="project" value="UniProtKB-UniRule"/>
</dbReference>
<dbReference type="FunFam" id="2.10.230.10:FF:000002">
    <property type="entry name" value="Molecular chaperone DnaJ"/>
    <property type="match status" value="1"/>
</dbReference>
<evidence type="ECO:0000313" key="19">
    <source>
        <dbReference type="Proteomes" id="UP000439983"/>
    </source>
</evidence>
<evidence type="ECO:0000256" key="5">
    <source>
        <dbReference type="ARBA" id="ARBA00022723"/>
    </source>
</evidence>
<evidence type="ECO:0000256" key="2">
    <source>
        <dbReference type="ARBA" id="ARBA00011738"/>
    </source>
</evidence>
<evidence type="ECO:0000256" key="3">
    <source>
        <dbReference type="ARBA" id="ARBA00022490"/>
    </source>
</evidence>
<dbReference type="FunFam" id="1.10.287.110:FF:000034">
    <property type="entry name" value="Chaperone protein DnaJ"/>
    <property type="match status" value="1"/>
</dbReference>
<dbReference type="GO" id="GO:0005737">
    <property type="term" value="C:cytoplasm"/>
    <property type="evidence" value="ECO:0007669"/>
    <property type="project" value="UniProtKB-SubCell"/>
</dbReference>
<feature type="repeat" description="CXXCXGXG motif" evidence="14">
    <location>
        <begin position="204"/>
        <end position="211"/>
    </location>
</feature>
<dbReference type="FunFam" id="2.60.260.20:FF:000004">
    <property type="entry name" value="Molecular chaperone DnaJ"/>
    <property type="match status" value="1"/>
</dbReference>
<evidence type="ECO:0000256" key="9">
    <source>
        <dbReference type="ARBA" id="ARBA00023016"/>
    </source>
</evidence>
<evidence type="ECO:0000256" key="8">
    <source>
        <dbReference type="ARBA" id="ARBA00022833"/>
    </source>
</evidence>
<feature type="domain" description="CR-type" evidence="17">
    <location>
        <begin position="138"/>
        <end position="216"/>
    </location>
</feature>
<dbReference type="OrthoDB" id="9779889at2"/>
<dbReference type="InterPro" id="IPR012724">
    <property type="entry name" value="DnaJ"/>
</dbReference>
<feature type="binding site" evidence="14">
    <location>
        <position position="190"/>
    </location>
    <ligand>
        <name>Zn(2+)</name>
        <dbReference type="ChEBI" id="CHEBI:29105"/>
        <label>2</label>
    </ligand>
</feature>
<dbReference type="InterPro" id="IPR036410">
    <property type="entry name" value="HSP_DnaJ_Cys-rich_dom_sf"/>
</dbReference>
<keyword evidence="8 14" id="KW-0862">Zinc</keyword>
<comment type="caution">
    <text evidence="18">The sequence shown here is derived from an EMBL/GenBank/DDBJ whole genome shotgun (WGS) entry which is preliminary data.</text>
</comment>
<feature type="binding site" evidence="14">
    <location>
        <position position="204"/>
    </location>
    <ligand>
        <name>Zn(2+)</name>
        <dbReference type="ChEBI" id="CHEBI:29105"/>
        <label>1</label>
    </ligand>
</feature>
<dbReference type="GO" id="GO:0005524">
    <property type="term" value="F:ATP binding"/>
    <property type="evidence" value="ECO:0007669"/>
    <property type="project" value="InterPro"/>
</dbReference>
<dbReference type="GO" id="GO:0051082">
    <property type="term" value="F:unfolded protein binding"/>
    <property type="evidence" value="ECO:0007669"/>
    <property type="project" value="UniProtKB-UniRule"/>
</dbReference>
<sequence>MKRDLYETLGVARSADEKELKSAFRKLAMKYHPDKNPGDAEAEKSFKEINEAYETLKDPQKRAAYDRYGHAAFEQGGMGGGFGNGFAGGGAGGFSDIFEDIFGEMMGGGRQRRSAGGRERGADLRYNMEISLEEAYSGKTAQIRVPTSITCDVCSGSGAKPGTSPKTCATCQGSGRVRAAQGFFSIERTCPTCGGRGQTITDPCTKCHGQGRVMEERTLSVNIPAGIEDGTRIRLSGEGEAGLRGGPAGDLYIFLSVKPHEFYQRDGADLYCSVPISMTTAALGGKFDVATLDGTKSRVTVPEGTQAGKQFRLKGKGMPVLRSSQSGDLYIQIQIETPQKLTKRQRELLQEFEQISSKENNPESTGFFARMKDFFDTLSD</sequence>
<dbReference type="Pfam" id="PF00684">
    <property type="entry name" value="DnaJ_CXXCXGXG"/>
    <property type="match status" value="1"/>
</dbReference>
<dbReference type="PANTHER" id="PTHR43096">
    <property type="entry name" value="DNAJ HOMOLOG 1, MITOCHONDRIAL-RELATED"/>
    <property type="match status" value="1"/>
</dbReference>
<dbReference type="InterPro" id="IPR001623">
    <property type="entry name" value="DnaJ_domain"/>
</dbReference>
<dbReference type="PANTHER" id="PTHR43096:SF48">
    <property type="entry name" value="CHAPERONE PROTEIN DNAJ"/>
    <property type="match status" value="1"/>
</dbReference>
<keyword evidence="7 14" id="KW-0863">Zinc-finger</keyword>
<dbReference type="HAMAP" id="MF_01152">
    <property type="entry name" value="DnaJ"/>
    <property type="match status" value="1"/>
</dbReference>
<accession>A0A6N7LJA9</accession>
<evidence type="ECO:0000256" key="10">
    <source>
        <dbReference type="ARBA" id="ARBA00023186"/>
    </source>
</evidence>
<reference evidence="18 19" key="1">
    <citation type="journal article" date="2013" name="Genome Biol.">
        <title>Comparative genomics of the core and accessory genomes of 48 Sinorhizobium strains comprising five genospecies.</title>
        <authorList>
            <person name="Sugawara M."/>
            <person name="Epstein B."/>
            <person name="Badgley B.D."/>
            <person name="Unno T."/>
            <person name="Xu L."/>
            <person name="Reese J."/>
            <person name="Gyaneshwar P."/>
            <person name="Denny R."/>
            <person name="Mudge J."/>
            <person name="Bharti A.K."/>
            <person name="Farmer A.D."/>
            <person name="May G.D."/>
            <person name="Woodward J.E."/>
            <person name="Medigue C."/>
            <person name="Vallenet D."/>
            <person name="Lajus A."/>
            <person name="Rouy Z."/>
            <person name="Martinez-Vaz B."/>
            <person name="Tiffin P."/>
            <person name="Young N.D."/>
            <person name="Sadowsky M.J."/>
        </authorList>
    </citation>
    <scope>NUCLEOTIDE SEQUENCE [LARGE SCALE GENOMIC DNA]</scope>
    <source>
        <strain evidence="18 19">USDA4894</strain>
    </source>
</reference>
<feature type="zinc finger region" description="CR-type" evidence="15">
    <location>
        <begin position="138"/>
        <end position="216"/>
    </location>
</feature>
<dbReference type="CDD" id="cd10747">
    <property type="entry name" value="DnaJ_C"/>
    <property type="match status" value="1"/>
</dbReference>
<dbReference type="SUPFAM" id="SSF49493">
    <property type="entry name" value="HSP40/DnaJ peptide-binding domain"/>
    <property type="match status" value="2"/>
</dbReference>
<dbReference type="SUPFAM" id="SSF57938">
    <property type="entry name" value="DnaJ/Hsp40 cysteine-rich domain"/>
    <property type="match status" value="1"/>
</dbReference>
<protein>
    <recommendedName>
        <fullName evidence="13 14">Chaperone protein DnaJ</fullName>
    </recommendedName>
</protein>
<dbReference type="Gene3D" id="1.10.287.110">
    <property type="entry name" value="DnaJ domain"/>
    <property type="match status" value="1"/>
</dbReference>
<comment type="domain">
    <text evidence="14">The J domain is necessary and sufficient to stimulate DnaK ATPase activity. Zinc center 1 plays an important role in the autonomous, DnaK-independent chaperone activity of DnaJ. Zinc center 2 is essential for interaction with DnaK and for DnaJ activity.</text>
</comment>
<dbReference type="InterPro" id="IPR018253">
    <property type="entry name" value="DnaJ_domain_CS"/>
</dbReference>
<dbReference type="RefSeq" id="WP_153441160.1">
    <property type="nucleotide sequence ID" value="NZ_CP121659.1"/>
</dbReference>
<feature type="binding site" evidence="14">
    <location>
        <position position="151"/>
    </location>
    <ligand>
        <name>Zn(2+)</name>
        <dbReference type="ChEBI" id="CHEBI:29105"/>
        <label>1</label>
    </ligand>
</feature>
<keyword evidence="5 14" id="KW-0479">Metal-binding</keyword>
<name>A0A6N7LJA9_SINTE</name>
<comment type="function">
    <text evidence="11 14">Participates actively in the response to hyperosmotic and heat shock by preventing the aggregation of stress-denatured proteins and by disaggregating proteins, also in an autonomous, DnaK-independent fashion. Unfolded proteins bind initially to DnaJ; upon interaction with the DnaJ-bound protein, DnaK hydrolyzes its bound ATP, resulting in the formation of a stable complex. GrpE releases ADP from DnaK; ATP binding to DnaK triggers the release of the substrate protein, thus completing the reaction cycle. Several rounds of ATP-dependent interactions between DnaJ, DnaK and GrpE are required for fully efficient folding. Also involved, together with DnaK and GrpE, in the DNA replication of plasmids through activation of initiation proteins.</text>
</comment>
<evidence type="ECO:0000256" key="13">
    <source>
        <dbReference type="ARBA" id="ARBA00067609"/>
    </source>
</evidence>
<dbReference type="CDD" id="cd06257">
    <property type="entry name" value="DnaJ"/>
    <property type="match status" value="1"/>
</dbReference>
<evidence type="ECO:0000259" key="16">
    <source>
        <dbReference type="PROSITE" id="PS50076"/>
    </source>
</evidence>
<dbReference type="EMBL" id="WITC01000090">
    <property type="protein sequence ID" value="MQX17288.1"/>
    <property type="molecule type" value="Genomic_DNA"/>
</dbReference>
<feature type="repeat" description="CXXCXGXG motif" evidence="14">
    <location>
        <begin position="151"/>
        <end position="158"/>
    </location>
</feature>
<dbReference type="InterPro" id="IPR001305">
    <property type="entry name" value="HSP_DnaJ_Cys-rich_dom"/>
</dbReference>
<dbReference type="SMART" id="SM00271">
    <property type="entry name" value="DnaJ"/>
    <property type="match status" value="1"/>
</dbReference>
<feature type="binding site" evidence="14">
    <location>
        <position position="168"/>
    </location>
    <ligand>
        <name>Zn(2+)</name>
        <dbReference type="ChEBI" id="CHEBI:29105"/>
        <label>2</label>
    </ligand>
</feature>
<dbReference type="NCBIfam" id="NF008035">
    <property type="entry name" value="PRK10767.1"/>
    <property type="match status" value="1"/>
</dbReference>
<organism evidence="18 19">
    <name type="scientific">Sinorhizobium terangae</name>
    <dbReference type="NCBI Taxonomy" id="110322"/>
    <lineage>
        <taxon>Bacteria</taxon>
        <taxon>Pseudomonadati</taxon>
        <taxon>Pseudomonadota</taxon>
        <taxon>Alphaproteobacteria</taxon>
        <taxon>Hyphomicrobiales</taxon>
        <taxon>Rhizobiaceae</taxon>
        <taxon>Sinorhizobium/Ensifer group</taxon>
        <taxon>Sinorhizobium</taxon>
    </lineage>
</organism>
<dbReference type="NCBIfam" id="TIGR02349">
    <property type="entry name" value="DnaJ_bact"/>
    <property type="match status" value="1"/>
</dbReference>
<feature type="binding site" evidence="14">
    <location>
        <position position="193"/>
    </location>
    <ligand>
        <name>Zn(2+)</name>
        <dbReference type="ChEBI" id="CHEBI:29105"/>
        <label>2</label>
    </ligand>
</feature>
<evidence type="ECO:0000259" key="17">
    <source>
        <dbReference type="PROSITE" id="PS51188"/>
    </source>
</evidence>
<dbReference type="InterPro" id="IPR036869">
    <property type="entry name" value="J_dom_sf"/>
</dbReference>
<keyword evidence="4 14" id="KW-0235">DNA replication</keyword>
<comment type="subcellular location">
    <subcellularLocation>
        <location evidence="1 14">Cytoplasm</location>
    </subcellularLocation>
</comment>
<dbReference type="Gene3D" id="2.10.230.10">
    <property type="entry name" value="Heat shock protein DnaJ, cysteine-rich domain"/>
    <property type="match status" value="1"/>
</dbReference>
<dbReference type="InterPro" id="IPR008971">
    <property type="entry name" value="HSP40/DnaJ_pept-bd"/>
</dbReference>
<keyword evidence="9 14" id="KW-0346">Stress response</keyword>
<comment type="cofactor">
    <cofactor evidence="14">
        <name>Zn(2+)</name>
        <dbReference type="ChEBI" id="CHEBI:29105"/>
    </cofactor>
    <text evidence="14">Binds 2 Zn(2+) ions per monomer.</text>
</comment>
<evidence type="ECO:0000256" key="11">
    <source>
        <dbReference type="ARBA" id="ARBA00053423"/>
    </source>
</evidence>
<keyword evidence="10 14" id="KW-0143">Chaperone</keyword>
<dbReference type="PROSITE" id="PS50076">
    <property type="entry name" value="DNAJ_2"/>
    <property type="match status" value="1"/>
</dbReference>
<dbReference type="CDD" id="cd10719">
    <property type="entry name" value="DnaJ_zf"/>
    <property type="match status" value="1"/>
</dbReference>
<evidence type="ECO:0000256" key="4">
    <source>
        <dbReference type="ARBA" id="ARBA00022705"/>
    </source>
</evidence>
<dbReference type="Pfam" id="PF00226">
    <property type="entry name" value="DnaJ"/>
    <property type="match status" value="1"/>
</dbReference>
<comment type="subunit">
    <text evidence="2 14">Homodimer.</text>
</comment>
<dbReference type="GO" id="GO:0006260">
    <property type="term" value="P:DNA replication"/>
    <property type="evidence" value="ECO:0007669"/>
    <property type="project" value="UniProtKB-KW"/>
</dbReference>
<evidence type="ECO:0000256" key="14">
    <source>
        <dbReference type="HAMAP-Rule" id="MF_01152"/>
    </source>
</evidence>
<feature type="repeat" description="CXXCXGXG motif" evidence="14">
    <location>
        <begin position="168"/>
        <end position="175"/>
    </location>
</feature>
<dbReference type="InterPro" id="IPR002939">
    <property type="entry name" value="DnaJ_C"/>
</dbReference>
<feature type="binding site" evidence="14">
    <location>
        <position position="154"/>
    </location>
    <ligand>
        <name>Zn(2+)</name>
        <dbReference type="ChEBI" id="CHEBI:29105"/>
        <label>1</label>
    </ligand>
</feature>
<dbReference type="PROSITE" id="PS00636">
    <property type="entry name" value="DNAJ_1"/>
    <property type="match status" value="1"/>
</dbReference>
<comment type="similarity">
    <text evidence="12 14">Belongs to the DnaJ family.</text>
</comment>
<keyword evidence="19" id="KW-1185">Reference proteome</keyword>